<sequence length="236" mass="26688">MTLSAAALLILTGCGIPSVHPLYEQEDLIVDENLTGTWENESGETRYAVMTVTDLKKKLEQTNEDMVLPYDPVVVDDMEISMDDNVLGLLEGLEEKGLGNIYLVQNLGKPENVYLAGLIELNSGYYIDFTVIDVGADVFRFPVHIFMKATVENDEIRFDSFSEEWLMGLIKNRQVRINYEMTDFERFLLTAGTDELQKFVGKYGDMSEDEGIYGNSFTYRKVSADAEFIYDSGEAE</sequence>
<organism evidence="1 2">
    <name type="scientific">Rhodohalobacter mucosus</name>
    <dbReference type="NCBI Taxonomy" id="2079485"/>
    <lineage>
        <taxon>Bacteria</taxon>
        <taxon>Pseudomonadati</taxon>
        <taxon>Balneolota</taxon>
        <taxon>Balneolia</taxon>
        <taxon>Balneolales</taxon>
        <taxon>Balneolaceae</taxon>
        <taxon>Rhodohalobacter</taxon>
    </lineage>
</organism>
<dbReference type="EMBL" id="QGGB01000005">
    <property type="protein sequence ID" value="PWN06804.1"/>
    <property type="molecule type" value="Genomic_DNA"/>
</dbReference>
<keyword evidence="2" id="KW-1185">Reference proteome</keyword>
<comment type="caution">
    <text evidence="1">The sequence shown here is derived from an EMBL/GenBank/DDBJ whole genome shotgun (WGS) entry which is preliminary data.</text>
</comment>
<reference evidence="1 2" key="1">
    <citation type="submission" date="2018-05" db="EMBL/GenBank/DDBJ databases">
        <title>Rhodohalobacter halophilus gen. nov., sp. nov., a moderately halophilic member of the family Balneolaceae.</title>
        <authorList>
            <person name="Liu Z.-W."/>
        </authorList>
    </citation>
    <scope>NUCLEOTIDE SEQUENCE [LARGE SCALE GENOMIC DNA]</scope>
    <source>
        <strain evidence="1 2">8A47</strain>
    </source>
</reference>
<dbReference type="Proteomes" id="UP000245533">
    <property type="component" value="Unassembled WGS sequence"/>
</dbReference>
<proteinExistence type="predicted"/>
<name>A0A316TW93_9BACT</name>
<dbReference type="AlphaFoldDB" id="A0A316TW93"/>
<evidence type="ECO:0000313" key="1">
    <source>
        <dbReference type="EMBL" id="PWN06804.1"/>
    </source>
</evidence>
<accession>A0A316TW93</accession>
<gene>
    <name evidence="1" type="ORF">DDZ15_05900</name>
</gene>
<evidence type="ECO:0000313" key="2">
    <source>
        <dbReference type="Proteomes" id="UP000245533"/>
    </source>
</evidence>
<protein>
    <submittedName>
        <fullName evidence="1">Uncharacterized protein</fullName>
    </submittedName>
</protein>